<evidence type="ECO:0000313" key="2">
    <source>
        <dbReference type="EMBL" id="TNN73732.1"/>
    </source>
</evidence>
<reference evidence="2 3" key="1">
    <citation type="submission" date="2019-03" db="EMBL/GenBank/DDBJ databases">
        <title>First draft genome of Liparis tanakae, snailfish: a comprehensive survey of snailfish specific genes.</title>
        <authorList>
            <person name="Kim W."/>
            <person name="Song I."/>
            <person name="Jeong J.-H."/>
            <person name="Kim D."/>
            <person name="Kim S."/>
            <person name="Ryu S."/>
            <person name="Song J.Y."/>
            <person name="Lee S.K."/>
        </authorList>
    </citation>
    <scope>NUCLEOTIDE SEQUENCE [LARGE SCALE GENOMIC DNA]</scope>
    <source>
        <tissue evidence="2">Muscle</tissue>
    </source>
</reference>
<evidence type="ECO:0000313" key="3">
    <source>
        <dbReference type="Proteomes" id="UP000314294"/>
    </source>
</evidence>
<organism evidence="2 3">
    <name type="scientific">Liparis tanakae</name>
    <name type="common">Tanaka's snailfish</name>
    <dbReference type="NCBI Taxonomy" id="230148"/>
    <lineage>
        <taxon>Eukaryota</taxon>
        <taxon>Metazoa</taxon>
        <taxon>Chordata</taxon>
        <taxon>Craniata</taxon>
        <taxon>Vertebrata</taxon>
        <taxon>Euteleostomi</taxon>
        <taxon>Actinopterygii</taxon>
        <taxon>Neopterygii</taxon>
        <taxon>Teleostei</taxon>
        <taxon>Neoteleostei</taxon>
        <taxon>Acanthomorphata</taxon>
        <taxon>Eupercaria</taxon>
        <taxon>Perciformes</taxon>
        <taxon>Cottioidei</taxon>
        <taxon>Cottales</taxon>
        <taxon>Liparidae</taxon>
        <taxon>Liparis</taxon>
    </lineage>
</organism>
<feature type="transmembrane region" description="Helical" evidence="1">
    <location>
        <begin position="23"/>
        <end position="52"/>
    </location>
</feature>
<dbReference type="AlphaFoldDB" id="A0A4Z2I8L9"/>
<dbReference type="Proteomes" id="UP000314294">
    <property type="component" value="Unassembled WGS sequence"/>
</dbReference>
<proteinExistence type="predicted"/>
<gene>
    <name evidence="2" type="ORF">EYF80_016112</name>
</gene>
<keyword evidence="1" id="KW-1133">Transmembrane helix</keyword>
<evidence type="ECO:0000256" key="1">
    <source>
        <dbReference type="SAM" id="Phobius"/>
    </source>
</evidence>
<name>A0A4Z2I8L9_9TELE</name>
<protein>
    <submittedName>
        <fullName evidence="2">Uncharacterized protein</fullName>
    </submittedName>
</protein>
<dbReference type="EMBL" id="SRLO01000122">
    <property type="protein sequence ID" value="TNN73732.1"/>
    <property type="molecule type" value="Genomic_DNA"/>
</dbReference>
<accession>A0A4Z2I8L9</accession>
<keyword evidence="1" id="KW-0472">Membrane</keyword>
<sequence>MKSREEEEPEGSMLPSAGRNTTLFFFCFFFFFFFFFFSCCSFFSTCSFFFYFHFPAVGRLRPLLSSDISVTLSGSSALHKVTEVSHPSALRQLGLLPSAPRAPGQIGRFILA</sequence>
<keyword evidence="3" id="KW-1185">Reference proteome</keyword>
<comment type="caution">
    <text evidence="2">The sequence shown here is derived from an EMBL/GenBank/DDBJ whole genome shotgun (WGS) entry which is preliminary data.</text>
</comment>
<keyword evidence="1" id="KW-0812">Transmembrane</keyword>